<keyword evidence="4 10" id="KW-1133">Transmembrane helix</keyword>
<dbReference type="GeneID" id="63782688"/>
<dbReference type="GO" id="GO:0019706">
    <property type="term" value="F:protein-cysteine S-palmitoyltransferase activity"/>
    <property type="evidence" value="ECO:0007669"/>
    <property type="project" value="UniProtKB-EC"/>
</dbReference>
<dbReference type="GO" id="GO:0006612">
    <property type="term" value="P:protein targeting to membrane"/>
    <property type="evidence" value="ECO:0007669"/>
    <property type="project" value="TreeGrafter"/>
</dbReference>
<evidence type="ECO:0000256" key="10">
    <source>
        <dbReference type="RuleBase" id="RU079119"/>
    </source>
</evidence>
<protein>
    <recommendedName>
        <fullName evidence="10">Palmitoyltransferase</fullName>
        <ecNumber evidence="10">2.3.1.225</ecNumber>
    </recommendedName>
</protein>
<comment type="subcellular location">
    <subcellularLocation>
        <location evidence="1">Membrane</location>
        <topology evidence="1">Multi-pass membrane protein</topology>
    </subcellularLocation>
</comment>
<dbReference type="Pfam" id="PF01529">
    <property type="entry name" value="DHHC"/>
    <property type="match status" value="1"/>
</dbReference>
<dbReference type="PANTHER" id="PTHR22883:SF480">
    <property type="entry name" value="PALMITOYLTRANSFERASE SWF1"/>
    <property type="match status" value="1"/>
</dbReference>
<evidence type="ECO:0000256" key="1">
    <source>
        <dbReference type="ARBA" id="ARBA00004141"/>
    </source>
</evidence>
<comment type="domain">
    <text evidence="10">The DHHC domain is required for palmitoyltransferase activity.</text>
</comment>
<evidence type="ECO:0000256" key="8">
    <source>
        <dbReference type="ARBA" id="ARBA00023315"/>
    </source>
</evidence>
<evidence type="ECO:0000256" key="5">
    <source>
        <dbReference type="ARBA" id="ARBA00023136"/>
    </source>
</evidence>
<proteinExistence type="inferred from homology"/>
<feature type="transmembrane region" description="Helical" evidence="10">
    <location>
        <begin position="200"/>
        <end position="224"/>
    </location>
</feature>
<keyword evidence="13" id="KW-1185">Reference proteome</keyword>
<keyword evidence="8 10" id="KW-0012">Acyltransferase</keyword>
<comment type="catalytic activity">
    <reaction evidence="9 10">
        <text>L-cysteinyl-[protein] + hexadecanoyl-CoA = S-hexadecanoyl-L-cysteinyl-[protein] + CoA</text>
        <dbReference type="Rhea" id="RHEA:36683"/>
        <dbReference type="Rhea" id="RHEA-COMP:10131"/>
        <dbReference type="Rhea" id="RHEA-COMP:11032"/>
        <dbReference type="ChEBI" id="CHEBI:29950"/>
        <dbReference type="ChEBI" id="CHEBI:57287"/>
        <dbReference type="ChEBI" id="CHEBI:57379"/>
        <dbReference type="ChEBI" id="CHEBI:74151"/>
        <dbReference type="EC" id="2.3.1.225"/>
    </reaction>
</comment>
<feature type="domain" description="Palmitoyltransferase DHHC" evidence="11">
    <location>
        <begin position="156"/>
        <end position="282"/>
    </location>
</feature>
<comment type="similarity">
    <text evidence="10">Belongs to the DHHC palmitoyltransferase family.</text>
</comment>
<evidence type="ECO:0000256" key="2">
    <source>
        <dbReference type="ARBA" id="ARBA00022679"/>
    </source>
</evidence>
<dbReference type="OrthoDB" id="9909019at2759"/>
<comment type="caution">
    <text evidence="12">The sequence shown here is derived from an EMBL/GenBank/DDBJ whole genome shotgun (WGS) entry which is preliminary data.</text>
</comment>
<evidence type="ECO:0000256" key="4">
    <source>
        <dbReference type="ARBA" id="ARBA00022989"/>
    </source>
</evidence>
<keyword evidence="2 10" id="KW-0808">Transferase</keyword>
<dbReference type="Proteomes" id="UP000193685">
    <property type="component" value="Unassembled WGS sequence"/>
</dbReference>
<dbReference type="PROSITE" id="PS50216">
    <property type="entry name" value="DHHC"/>
    <property type="match status" value="1"/>
</dbReference>
<dbReference type="RefSeq" id="XP_040727983.1">
    <property type="nucleotide sequence ID" value="XM_040866089.1"/>
</dbReference>
<keyword evidence="7" id="KW-0449">Lipoprotein</keyword>
<keyword evidence="5 10" id="KW-0472">Membrane</keyword>
<organism evidence="12 13">
    <name type="scientific">Protomyces lactucae-debilis</name>
    <dbReference type="NCBI Taxonomy" id="2754530"/>
    <lineage>
        <taxon>Eukaryota</taxon>
        <taxon>Fungi</taxon>
        <taxon>Dikarya</taxon>
        <taxon>Ascomycota</taxon>
        <taxon>Taphrinomycotina</taxon>
        <taxon>Taphrinomycetes</taxon>
        <taxon>Taphrinales</taxon>
        <taxon>Protomycetaceae</taxon>
        <taxon>Protomyces</taxon>
    </lineage>
</organism>
<name>A0A1Y2FU84_PROLT</name>
<dbReference type="EMBL" id="MCFI01000002">
    <property type="protein sequence ID" value="ORY87127.1"/>
    <property type="molecule type" value="Genomic_DNA"/>
</dbReference>
<feature type="transmembrane region" description="Helical" evidence="10">
    <location>
        <begin position="245"/>
        <end position="272"/>
    </location>
</feature>
<reference evidence="12 13" key="1">
    <citation type="submission" date="2016-07" db="EMBL/GenBank/DDBJ databases">
        <title>Pervasive Adenine N6-methylation of Active Genes in Fungi.</title>
        <authorList>
            <consortium name="DOE Joint Genome Institute"/>
            <person name="Mondo S.J."/>
            <person name="Dannebaum R.O."/>
            <person name="Kuo R.C."/>
            <person name="Labutti K."/>
            <person name="Haridas S."/>
            <person name="Kuo A."/>
            <person name="Salamov A."/>
            <person name="Ahrendt S.R."/>
            <person name="Lipzen A."/>
            <person name="Sullivan W."/>
            <person name="Andreopoulos W.B."/>
            <person name="Clum A."/>
            <person name="Lindquist E."/>
            <person name="Daum C."/>
            <person name="Ramamoorthy G.K."/>
            <person name="Gryganskyi A."/>
            <person name="Culley D."/>
            <person name="Magnuson J.K."/>
            <person name="James T.Y."/>
            <person name="O'Malley M.A."/>
            <person name="Stajich J.E."/>
            <person name="Spatafora J.W."/>
            <person name="Visel A."/>
            <person name="Grigoriev I.V."/>
        </authorList>
    </citation>
    <scope>NUCLEOTIDE SEQUENCE [LARGE SCALE GENOMIC DNA]</scope>
    <source>
        <strain evidence="12 13">12-1054</strain>
    </source>
</reference>
<keyword evidence="3 10" id="KW-0812">Transmembrane</keyword>
<dbReference type="EC" id="2.3.1.225" evidence="10"/>
<dbReference type="InterPro" id="IPR039859">
    <property type="entry name" value="PFA4/ZDH16/20/ERF2-like"/>
</dbReference>
<dbReference type="PANTHER" id="PTHR22883">
    <property type="entry name" value="ZINC FINGER DHHC DOMAIN CONTAINING PROTEIN"/>
    <property type="match status" value="1"/>
</dbReference>
<dbReference type="GO" id="GO:0016020">
    <property type="term" value="C:membrane"/>
    <property type="evidence" value="ECO:0007669"/>
    <property type="project" value="UniProtKB-SubCell"/>
</dbReference>
<dbReference type="STRING" id="56484.A0A1Y2FU84"/>
<evidence type="ECO:0000256" key="9">
    <source>
        <dbReference type="ARBA" id="ARBA00048048"/>
    </source>
</evidence>
<evidence type="ECO:0000313" key="12">
    <source>
        <dbReference type="EMBL" id="ORY87127.1"/>
    </source>
</evidence>
<feature type="transmembrane region" description="Helical" evidence="10">
    <location>
        <begin position="79"/>
        <end position="97"/>
    </location>
</feature>
<sequence length="344" mass="39133">MVSLPLLLTFICVFSLVTFLVLFGHVPALKQTPIGQAKTLLTIKLPSLLDKLDARLIQGRLRPVLQRSYQRVAHERHPIVLWFYLILYCGCVCIYLLRAAPLLSTKHRMCLPILIAAPLWSLFKAASTDPGIITAENHAYYMQRYKYDQVLYRTGQDCRTCRRSKVARSKHCPLCNKCVAKHDHHCVWINGCVGEQNMRFFLVFLISNIITFSYAFIVLVQILLAKREVAKASLSVLATLRLDPALGSLALFSGICNLLVFVFLFYHLYLVWSGVTTNETLKFEDVRNALHDGEIALVVRERQAMLVKREVVRKNEEITLRQLNNVYDAGWLANLSSVLQPNAG</sequence>
<evidence type="ECO:0000313" key="13">
    <source>
        <dbReference type="Proteomes" id="UP000193685"/>
    </source>
</evidence>
<keyword evidence="6" id="KW-0564">Palmitate</keyword>
<evidence type="ECO:0000259" key="11">
    <source>
        <dbReference type="Pfam" id="PF01529"/>
    </source>
</evidence>
<gene>
    <name evidence="12" type="ORF">BCR37DRAFT_145248</name>
</gene>
<dbReference type="InterPro" id="IPR001594">
    <property type="entry name" value="Palmitoyltrfase_DHHC"/>
</dbReference>
<accession>A0A1Y2FU84</accession>
<evidence type="ECO:0000256" key="6">
    <source>
        <dbReference type="ARBA" id="ARBA00023139"/>
    </source>
</evidence>
<dbReference type="AlphaFoldDB" id="A0A1Y2FU84"/>
<dbReference type="GO" id="GO:0005783">
    <property type="term" value="C:endoplasmic reticulum"/>
    <property type="evidence" value="ECO:0007669"/>
    <property type="project" value="TreeGrafter"/>
</dbReference>
<dbReference type="OMA" id="HIYLIWA"/>
<evidence type="ECO:0000256" key="7">
    <source>
        <dbReference type="ARBA" id="ARBA00023288"/>
    </source>
</evidence>
<dbReference type="GO" id="GO:0005794">
    <property type="term" value="C:Golgi apparatus"/>
    <property type="evidence" value="ECO:0007669"/>
    <property type="project" value="TreeGrafter"/>
</dbReference>
<evidence type="ECO:0000256" key="3">
    <source>
        <dbReference type="ARBA" id="ARBA00022692"/>
    </source>
</evidence>